<dbReference type="AlphaFoldDB" id="A0A7Y0R1X7"/>
<sequence>MSAAVTFEQFCQRYEYDPRSSLSRFEYEKYKEKKYKENLEIANELITKDAIDKMKT</sequence>
<reference evidence="1 2" key="1">
    <citation type="submission" date="2020-04" db="EMBL/GenBank/DDBJ databases">
        <title>Whole-genome sequencing of Vibrio spp. from China reveals different genetic environments of blaCTX-M-14 among diverse lineages.</title>
        <authorList>
            <person name="Zheng Z."/>
            <person name="Ye L."/>
            <person name="Chen S."/>
        </authorList>
    </citation>
    <scope>NUCLEOTIDE SEQUENCE [LARGE SCALE GENOMIC DNA]</scope>
    <source>
        <strain evidence="1 2">Vb1636</strain>
    </source>
</reference>
<proteinExistence type="predicted"/>
<dbReference type="RefSeq" id="WP_005398424.1">
    <property type="nucleotide sequence ID" value="NZ_CAJDZC010000037.1"/>
</dbReference>
<comment type="caution">
    <text evidence="1">The sequence shown here is derived from an EMBL/GenBank/DDBJ whole genome shotgun (WGS) entry which is preliminary data.</text>
</comment>
<dbReference type="EMBL" id="JABCMA010000058">
    <property type="protein sequence ID" value="NMR76599.1"/>
    <property type="molecule type" value="Genomic_DNA"/>
</dbReference>
<gene>
    <name evidence="1" type="ORF">HKB35_23635</name>
</gene>
<name>A0A7Y0R1X7_VIBAL</name>
<evidence type="ECO:0000313" key="1">
    <source>
        <dbReference type="EMBL" id="NMR76599.1"/>
    </source>
</evidence>
<dbReference type="Proteomes" id="UP000565155">
    <property type="component" value="Unassembled WGS sequence"/>
</dbReference>
<evidence type="ECO:0000313" key="2">
    <source>
        <dbReference type="Proteomes" id="UP000565155"/>
    </source>
</evidence>
<organism evidence="1 2">
    <name type="scientific">Vibrio alginolyticus</name>
    <dbReference type="NCBI Taxonomy" id="663"/>
    <lineage>
        <taxon>Bacteria</taxon>
        <taxon>Pseudomonadati</taxon>
        <taxon>Pseudomonadota</taxon>
        <taxon>Gammaproteobacteria</taxon>
        <taxon>Vibrionales</taxon>
        <taxon>Vibrionaceae</taxon>
        <taxon>Vibrio</taxon>
    </lineage>
</organism>
<accession>A0A7Y0R1X7</accession>
<protein>
    <submittedName>
        <fullName evidence="1">Uncharacterized protein</fullName>
    </submittedName>
</protein>